<comment type="caution">
    <text evidence="7">The sequence shown here is derived from an EMBL/GenBank/DDBJ whole genome shotgun (WGS) entry which is preliminary data.</text>
</comment>
<name>A0A9D0ZCL1_9FIRM</name>
<evidence type="ECO:0000256" key="5">
    <source>
        <dbReference type="ARBA" id="ARBA00022747"/>
    </source>
</evidence>
<sequence>MQVWRCDCAREVHLGSGAGGLLLQRSLPECADELLSRFGGQVQTIYLDPPFNTGERFAMKMRVGEAEWRSSRARLTLPAYDDRWPSEAAYLEMMRGALTLAHGLLREDGTIFLHIDARMHAHLRLMMDEIFGAEHFLNEIIWAYQTGGRALRHFSRKHDIILFYAKSRKYFFNIRAVPVPRAENRSNHMRRCVDADGRTYRTIRSGGREYVYYDDEPAYPGDVWDDVSHLQQKDPQRTGYDTQKPFKLLERIVLCASRPGDLVCDLFCGSGTTLDAAARSGRRFLGVDRSLAAQTVSRKRLLGCRMELEAPPSDVAARVFASMAVGIGFYTVHLDGYEIEPERGRFEGLDAVDQWSAGFLRGDAFHPYANAARSKQRPRLPDALEIPVLSGTPCLETVDVFGRRAYHCFAQPGR</sequence>
<evidence type="ECO:0000256" key="2">
    <source>
        <dbReference type="ARBA" id="ARBA00022603"/>
    </source>
</evidence>
<dbReference type="Pfam" id="PF01555">
    <property type="entry name" value="N6_N4_Mtase"/>
    <property type="match status" value="1"/>
</dbReference>
<organism evidence="7 8">
    <name type="scientific">Candidatus Onthenecus intestinigallinarum</name>
    <dbReference type="NCBI Taxonomy" id="2840875"/>
    <lineage>
        <taxon>Bacteria</taxon>
        <taxon>Bacillati</taxon>
        <taxon>Bacillota</taxon>
        <taxon>Clostridia</taxon>
        <taxon>Eubacteriales</taxon>
        <taxon>Candidatus Onthenecus</taxon>
    </lineage>
</organism>
<dbReference type="SUPFAM" id="SSF53335">
    <property type="entry name" value="S-adenosyl-L-methionine-dependent methyltransferases"/>
    <property type="match status" value="1"/>
</dbReference>
<dbReference type="PROSITE" id="PS00092">
    <property type="entry name" value="N6_MTASE"/>
    <property type="match status" value="1"/>
</dbReference>
<protein>
    <submittedName>
        <fullName evidence="7">Site-specific DNA-methyltransferase</fullName>
    </submittedName>
</protein>
<dbReference type="PRINTS" id="PR00506">
    <property type="entry name" value="D21N6MTFRASE"/>
</dbReference>
<keyword evidence="3" id="KW-0808">Transferase</keyword>
<dbReference type="GO" id="GO:0009307">
    <property type="term" value="P:DNA restriction-modification system"/>
    <property type="evidence" value="ECO:0007669"/>
    <property type="project" value="UniProtKB-KW"/>
</dbReference>
<evidence type="ECO:0000256" key="3">
    <source>
        <dbReference type="ARBA" id="ARBA00022679"/>
    </source>
</evidence>
<dbReference type="InterPro" id="IPR029063">
    <property type="entry name" value="SAM-dependent_MTases_sf"/>
</dbReference>
<dbReference type="InterPro" id="IPR002052">
    <property type="entry name" value="DNA_methylase_N6_adenine_CS"/>
</dbReference>
<dbReference type="EMBL" id="DVFJ01000028">
    <property type="protein sequence ID" value="HIQ72105.1"/>
    <property type="molecule type" value="Genomic_DNA"/>
</dbReference>
<proteinExistence type="inferred from homology"/>
<keyword evidence="4" id="KW-0949">S-adenosyl-L-methionine</keyword>
<dbReference type="GO" id="GO:0003677">
    <property type="term" value="F:DNA binding"/>
    <property type="evidence" value="ECO:0007669"/>
    <property type="project" value="InterPro"/>
</dbReference>
<gene>
    <name evidence="7" type="ORF">IAB73_07870</name>
</gene>
<dbReference type="GO" id="GO:0008170">
    <property type="term" value="F:N-methyltransferase activity"/>
    <property type="evidence" value="ECO:0007669"/>
    <property type="project" value="InterPro"/>
</dbReference>
<comment type="similarity">
    <text evidence="1">Belongs to the N(4)/N(6)-methyltransferase family.</text>
</comment>
<dbReference type="Gene3D" id="3.40.50.150">
    <property type="entry name" value="Vaccinia Virus protein VP39"/>
    <property type="match status" value="1"/>
</dbReference>
<feature type="domain" description="DNA methylase N-4/N-6" evidence="6">
    <location>
        <begin position="42"/>
        <end position="291"/>
    </location>
</feature>
<dbReference type="AlphaFoldDB" id="A0A9D0ZCL1"/>
<evidence type="ECO:0000313" key="7">
    <source>
        <dbReference type="EMBL" id="HIQ72105.1"/>
    </source>
</evidence>
<evidence type="ECO:0000259" key="6">
    <source>
        <dbReference type="Pfam" id="PF01555"/>
    </source>
</evidence>
<evidence type="ECO:0000256" key="4">
    <source>
        <dbReference type="ARBA" id="ARBA00022691"/>
    </source>
</evidence>
<dbReference type="InterPro" id="IPR002941">
    <property type="entry name" value="DNA_methylase_N4/N6"/>
</dbReference>
<dbReference type="GO" id="GO:0032259">
    <property type="term" value="P:methylation"/>
    <property type="evidence" value="ECO:0007669"/>
    <property type="project" value="UniProtKB-KW"/>
</dbReference>
<evidence type="ECO:0000256" key="1">
    <source>
        <dbReference type="ARBA" id="ARBA00006594"/>
    </source>
</evidence>
<dbReference type="Proteomes" id="UP000886887">
    <property type="component" value="Unassembled WGS sequence"/>
</dbReference>
<reference evidence="7" key="1">
    <citation type="submission" date="2020-10" db="EMBL/GenBank/DDBJ databases">
        <authorList>
            <person name="Gilroy R."/>
        </authorList>
    </citation>
    <scope>NUCLEOTIDE SEQUENCE</scope>
    <source>
        <strain evidence="7">ChiSxjej2B14-6234</strain>
    </source>
</reference>
<keyword evidence="2" id="KW-0489">Methyltransferase</keyword>
<keyword evidence="5" id="KW-0680">Restriction system</keyword>
<evidence type="ECO:0000313" key="8">
    <source>
        <dbReference type="Proteomes" id="UP000886887"/>
    </source>
</evidence>
<dbReference type="InterPro" id="IPR002295">
    <property type="entry name" value="N4/N6-MTase_EcoPI_Mod-like"/>
</dbReference>
<accession>A0A9D0ZCL1</accession>
<reference evidence="7" key="2">
    <citation type="journal article" date="2021" name="PeerJ">
        <title>Extensive microbial diversity within the chicken gut microbiome revealed by metagenomics and culture.</title>
        <authorList>
            <person name="Gilroy R."/>
            <person name="Ravi A."/>
            <person name="Getino M."/>
            <person name="Pursley I."/>
            <person name="Horton D.L."/>
            <person name="Alikhan N.F."/>
            <person name="Baker D."/>
            <person name="Gharbi K."/>
            <person name="Hall N."/>
            <person name="Watson M."/>
            <person name="Adriaenssens E.M."/>
            <person name="Foster-Nyarko E."/>
            <person name="Jarju S."/>
            <person name="Secka A."/>
            <person name="Antonio M."/>
            <person name="Oren A."/>
            <person name="Chaudhuri R.R."/>
            <person name="La Ragione R."/>
            <person name="Hildebrand F."/>
            <person name="Pallen M.J."/>
        </authorList>
    </citation>
    <scope>NUCLEOTIDE SEQUENCE</scope>
    <source>
        <strain evidence="7">ChiSxjej2B14-6234</strain>
    </source>
</reference>